<dbReference type="AlphaFoldDB" id="A0AB39PT77"/>
<dbReference type="RefSeq" id="WP_369167863.1">
    <property type="nucleotide sequence ID" value="NZ_CP163439.1"/>
</dbReference>
<protein>
    <submittedName>
        <fullName evidence="1">Uncharacterized protein</fullName>
    </submittedName>
</protein>
<sequence>MSDFSLTPFDQITSSIPAVSPFQAMWNQAEELLLATHPDGFEVEQIGRLAFEGLPESEKAAALDELFYTYWAATLADRQTRAMQDGGAA</sequence>
<dbReference type="EMBL" id="CP163439">
    <property type="protein sequence ID" value="XDQ33311.1"/>
    <property type="molecule type" value="Genomic_DNA"/>
</dbReference>
<evidence type="ECO:0000313" key="1">
    <source>
        <dbReference type="EMBL" id="XDQ33311.1"/>
    </source>
</evidence>
<name>A0AB39PT77_9ACTN</name>
<proteinExistence type="predicted"/>
<reference evidence="1" key="1">
    <citation type="submission" date="2024-07" db="EMBL/GenBank/DDBJ databases">
        <authorList>
            <person name="Yu S.T."/>
        </authorList>
    </citation>
    <scope>NUCLEOTIDE SEQUENCE</scope>
    <source>
        <strain evidence="1">R28</strain>
    </source>
</reference>
<organism evidence="1">
    <name type="scientific">Streptomyces sp. R28</name>
    <dbReference type="NCBI Taxonomy" id="3238628"/>
    <lineage>
        <taxon>Bacteria</taxon>
        <taxon>Bacillati</taxon>
        <taxon>Actinomycetota</taxon>
        <taxon>Actinomycetes</taxon>
        <taxon>Kitasatosporales</taxon>
        <taxon>Streptomycetaceae</taxon>
        <taxon>Streptomyces</taxon>
    </lineage>
</organism>
<accession>A0AB39PT77</accession>
<gene>
    <name evidence="1" type="ORF">AB5J49_08260</name>
</gene>